<feature type="binding site" evidence="2">
    <location>
        <position position="284"/>
    </location>
    <ligand>
        <name>substrate</name>
    </ligand>
</feature>
<gene>
    <name evidence="4" type="ORF">Vretifemale_3295</name>
    <name evidence="5" type="ORF">Vretimale_4693</name>
</gene>
<dbReference type="InterPro" id="IPR029033">
    <property type="entry name" value="His_PPase_superfam"/>
</dbReference>
<sequence length="467" mass="53247">MPNALLSFPSRGGEIASISGRSTSHHNGNACRARERARPLHNDCNAASSKSPAQFVTRRLACSNRLRGAIQLNCRANGTPAVSLEEETWNSRDTRPHPAPPEDLSPTDLLGGECSNQELAAQVHTLKTLVQAQQDILYSQKAQIDQLMQTLQEERLRAAQGPVLVQEAPQRTLHLRPFDSQRIAYGDRRLMGLYDARFHSTLTGAVPSDFRILPDRIILVRHAESEGNVDNKAYTYIPDSQVPLTARGHMQAREAGKRIKELMEADPERARDYKLFFYISPYKRSLQTYEGISSQFPSHHLLGVQEEVQLREQDFGNFQDEQGKQHEKAERLRFGRFFYRFPNGESGADVYDRITIFEDHMVRDINAGRFADNTGLVLVTHGLALRVFLMRWFHWTVDEFLLVYNPTNAEPLVLERCPEVEYSAWRHTKSLYRLSDESMRSLRGCTAEMCSTDHLPRKSLKVSTRLL</sequence>
<dbReference type="CDD" id="cd07067">
    <property type="entry name" value="HP_PGM_like"/>
    <property type="match status" value="1"/>
</dbReference>
<feature type="binding site" evidence="2">
    <location>
        <begin position="221"/>
        <end position="228"/>
    </location>
    <ligand>
        <name>substrate</name>
    </ligand>
</feature>
<dbReference type="Proteomes" id="UP000722791">
    <property type="component" value="Unassembled WGS sequence"/>
</dbReference>
<dbReference type="OrthoDB" id="10261749at2759"/>
<evidence type="ECO:0000256" key="3">
    <source>
        <dbReference type="SAM" id="MobiDB-lite"/>
    </source>
</evidence>
<dbReference type="Gene3D" id="3.40.50.1240">
    <property type="entry name" value="Phosphoglycerate mutase-like"/>
    <property type="match status" value="1"/>
</dbReference>
<dbReference type="EMBL" id="BNCP01000004">
    <property type="protein sequence ID" value="GIL73075.1"/>
    <property type="molecule type" value="Genomic_DNA"/>
</dbReference>
<evidence type="ECO:0000313" key="4">
    <source>
        <dbReference type="EMBL" id="GIL73075.1"/>
    </source>
</evidence>
<feature type="region of interest" description="Disordered" evidence="3">
    <location>
        <begin position="1"/>
        <end position="34"/>
    </location>
</feature>
<evidence type="ECO:0000313" key="5">
    <source>
        <dbReference type="EMBL" id="GIL99551.1"/>
    </source>
</evidence>
<evidence type="ECO:0000313" key="6">
    <source>
        <dbReference type="Proteomes" id="UP000747110"/>
    </source>
</evidence>
<dbReference type="Pfam" id="PF00300">
    <property type="entry name" value="His_Phos_1"/>
    <property type="match status" value="1"/>
</dbReference>
<dbReference type="InterPro" id="IPR013078">
    <property type="entry name" value="His_Pase_superF_clade-1"/>
</dbReference>
<evidence type="ECO:0000256" key="1">
    <source>
        <dbReference type="PIRSR" id="PIRSR613078-1"/>
    </source>
</evidence>
<protein>
    <recommendedName>
        <fullName evidence="7">Phosphoglycerate mutase-like protein</fullName>
    </recommendedName>
</protein>
<dbReference type="Proteomes" id="UP000747110">
    <property type="component" value="Unassembled WGS sequence"/>
</dbReference>
<comment type="caution">
    <text evidence="4">The sequence shown here is derived from an EMBL/GenBank/DDBJ whole genome shotgun (WGS) entry which is preliminary data.</text>
</comment>
<name>A0A8J4FFY1_9CHLO</name>
<proteinExistence type="predicted"/>
<dbReference type="EMBL" id="BNCQ01000006">
    <property type="protein sequence ID" value="GIL99551.1"/>
    <property type="molecule type" value="Genomic_DNA"/>
</dbReference>
<dbReference type="InterPro" id="IPR052765">
    <property type="entry name" value="PGM-Related"/>
</dbReference>
<evidence type="ECO:0000256" key="2">
    <source>
        <dbReference type="PIRSR" id="PIRSR613078-2"/>
    </source>
</evidence>
<dbReference type="SUPFAM" id="SSF53254">
    <property type="entry name" value="Phosphoglycerate mutase-like"/>
    <property type="match status" value="1"/>
</dbReference>
<accession>A0A8J4FFY1</accession>
<reference evidence="4" key="1">
    <citation type="journal article" date="2021" name="Proc. Natl. Acad. Sci. U.S.A.">
        <title>Three genomes in the algal genus Volvox reveal the fate of a haploid sex-determining region after a transition to homothallism.</title>
        <authorList>
            <person name="Yamamoto K."/>
            <person name="Hamaji T."/>
            <person name="Kawai-Toyooka H."/>
            <person name="Matsuzaki R."/>
            <person name="Takahashi F."/>
            <person name="Nishimura Y."/>
            <person name="Kawachi M."/>
            <person name="Noguchi H."/>
            <person name="Minakuchi Y."/>
            <person name="Umen J.G."/>
            <person name="Toyoda A."/>
            <person name="Nozaki H."/>
        </authorList>
    </citation>
    <scope>NUCLEOTIDE SEQUENCE</scope>
    <source>
        <strain evidence="5">NIES-3785</strain>
        <strain evidence="4">NIES-3786</strain>
    </source>
</reference>
<dbReference type="SMART" id="SM00855">
    <property type="entry name" value="PGAM"/>
    <property type="match status" value="1"/>
</dbReference>
<evidence type="ECO:0008006" key="7">
    <source>
        <dbReference type="Google" id="ProtNLM"/>
    </source>
</evidence>
<keyword evidence="6" id="KW-1185">Reference proteome</keyword>
<organism evidence="4 6">
    <name type="scientific">Volvox reticuliferus</name>
    <dbReference type="NCBI Taxonomy" id="1737510"/>
    <lineage>
        <taxon>Eukaryota</taxon>
        <taxon>Viridiplantae</taxon>
        <taxon>Chlorophyta</taxon>
        <taxon>core chlorophytes</taxon>
        <taxon>Chlorophyceae</taxon>
        <taxon>CS clade</taxon>
        <taxon>Chlamydomonadales</taxon>
        <taxon>Volvocaceae</taxon>
        <taxon>Volvox</taxon>
    </lineage>
</organism>
<feature type="active site" description="Proton donor/acceptor" evidence="1">
    <location>
        <position position="312"/>
    </location>
</feature>
<dbReference type="AlphaFoldDB" id="A0A8J4FFY1"/>
<feature type="region of interest" description="Disordered" evidence="3">
    <location>
        <begin position="82"/>
        <end position="101"/>
    </location>
</feature>
<feature type="active site" description="Tele-phosphohistidine intermediate" evidence="1">
    <location>
        <position position="222"/>
    </location>
</feature>
<dbReference type="PANTHER" id="PTHR46192">
    <property type="entry name" value="BROAD-RANGE ACID PHOSPHATASE DET1"/>
    <property type="match status" value="1"/>
</dbReference>